<dbReference type="CDD" id="cd00067">
    <property type="entry name" value="GAL4"/>
    <property type="match status" value="1"/>
</dbReference>
<dbReference type="InterPro" id="IPR036864">
    <property type="entry name" value="Zn2-C6_fun-type_DNA-bd_sf"/>
</dbReference>
<evidence type="ECO:0000256" key="4">
    <source>
        <dbReference type="ARBA" id="ARBA00023242"/>
    </source>
</evidence>
<organism evidence="6 7">
    <name type="scientific">Capronia epimyces CBS 606.96</name>
    <dbReference type="NCBI Taxonomy" id="1182542"/>
    <lineage>
        <taxon>Eukaryota</taxon>
        <taxon>Fungi</taxon>
        <taxon>Dikarya</taxon>
        <taxon>Ascomycota</taxon>
        <taxon>Pezizomycotina</taxon>
        <taxon>Eurotiomycetes</taxon>
        <taxon>Chaetothyriomycetidae</taxon>
        <taxon>Chaetothyriales</taxon>
        <taxon>Herpotrichiellaceae</taxon>
        <taxon>Capronia</taxon>
    </lineage>
</organism>
<protein>
    <recommendedName>
        <fullName evidence="5">Zn(2)-C6 fungal-type domain-containing protein</fullName>
    </recommendedName>
</protein>
<sequence length="494" mass="55705">MVGTRRSTGCETCRKRKKKCGEELPECAACRKSGWKCPGYSRRWKFVDENSQLISLYRRKKYIFDDVDESRGPDWKQPEYVSYGPVSPEKEIPAPNPGYKPIIQCHLSTPSDQTCAALCYMLDRPESQTRFPVRSFGGFLEMIPSRLGRNVALDDSISCICSIYTDAPRCAPGTTTSLKLYARSLNSLRKSLGSPQARTESETICASIILQICELNLSDDMGRWDSLCRGSKLLIQQCGPTRFSEPFERSMLESQRAWFIVQDVDSERQCFLSHKHWRDLLETSRRLDVGKEPRGFSLRAELCEFLVEVPSLIAEVSYVSKHMDANDITSVDFANRHQKALLRTLALKRSLESWYSAKLEPQRPSPIFQSNDQQLVRADGAVTRMPGDQPKFAYPELLSAVADCVSNSLMVRLGMLLSSMLSISPYQRDRVDLYPCLGVMLRRRDAASQSLDIVRSISHVAAKPLDFGLRQLWANGTGNLDSVIEIGGRLQAPS</sequence>
<keyword evidence="7" id="KW-1185">Reference proteome</keyword>
<dbReference type="PROSITE" id="PS00463">
    <property type="entry name" value="ZN2_CY6_FUNGAL_1"/>
    <property type="match status" value="1"/>
</dbReference>
<accession>W9XXL9</accession>
<keyword evidence="1" id="KW-0805">Transcription regulation</keyword>
<dbReference type="InterPro" id="IPR001138">
    <property type="entry name" value="Zn2Cys6_DnaBD"/>
</dbReference>
<dbReference type="AlphaFoldDB" id="W9XXL9"/>
<evidence type="ECO:0000313" key="7">
    <source>
        <dbReference type="Proteomes" id="UP000019478"/>
    </source>
</evidence>
<evidence type="ECO:0000259" key="5">
    <source>
        <dbReference type="PROSITE" id="PS50048"/>
    </source>
</evidence>
<reference evidence="6 7" key="1">
    <citation type="submission" date="2013-03" db="EMBL/GenBank/DDBJ databases">
        <title>The Genome Sequence of Capronia epimyces CBS 606.96.</title>
        <authorList>
            <consortium name="The Broad Institute Genomics Platform"/>
            <person name="Cuomo C."/>
            <person name="de Hoog S."/>
            <person name="Gorbushina A."/>
            <person name="Walker B."/>
            <person name="Young S.K."/>
            <person name="Zeng Q."/>
            <person name="Gargeya S."/>
            <person name="Fitzgerald M."/>
            <person name="Haas B."/>
            <person name="Abouelleil A."/>
            <person name="Allen A.W."/>
            <person name="Alvarado L."/>
            <person name="Arachchi H.M."/>
            <person name="Berlin A.M."/>
            <person name="Chapman S.B."/>
            <person name="Gainer-Dewar J."/>
            <person name="Goldberg J."/>
            <person name="Griggs A."/>
            <person name="Gujja S."/>
            <person name="Hansen M."/>
            <person name="Howarth C."/>
            <person name="Imamovic A."/>
            <person name="Ireland A."/>
            <person name="Larimer J."/>
            <person name="McCowan C."/>
            <person name="Murphy C."/>
            <person name="Pearson M."/>
            <person name="Poon T.W."/>
            <person name="Priest M."/>
            <person name="Roberts A."/>
            <person name="Saif S."/>
            <person name="Shea T."/>
            <person name="Sisk P."/>
            <person name="Sykes S."/>
            <person name="Wortman J."/>
            <person name="Nusbaum C."/>
            <person name="Birren B."/>
        </authorList>
    </citation>
    <scope>NUCLEOTIDE SEQUENCE [LARGE SCALE GENOMIC DNA]</scope>
    <source>
        <strain evidence="6 7">CBS 606.96</strain>
    </source>
</reference>
<dbReference type="GO" id="GO:0008270">
    <property type="term" value="F:zinc ion binding"/>
    <property type="evidence" value="ECO:0007669"/>
    <property type="project" value="InterPro"/>
</dbReference>
<dbReference type="OrthoDB" id="5429770at2759"/>
<dbReference type="eggNOG" id="ENOG502SQWX">
    <property type="taxonomic scope" value="Eukaryota"/>
</dbReference>
<dbReference type="SUPFAM" id="SSF57701">
    <property type="entry name" value="Zn2/Cys6 DNA-binding domain"/>
    <property type="match status" value="1"/>
</dbReference>
<name>W9XXL9_9EURO</name>
<dbReference type="PANTHER" id="PTHR38111:SF11">
    <property type="entry name" value="TRANSCRIPTION FACTOR DOMAIN-CONTAINING PROTEIN-RELATED"/>
    <property type="match status" value="1"/>
</dbReference>
<proteinExistence type="predicted"/>
<dbReference type="GeneID" id="19169753"/>
<dbReference type="Pfam" id="PF00172">
    <property type="entry name" value="Zn_clus"/>
    <property type="match status" value="1"/>
</dbReference>
<dbReference type="STRING" id="1182542.W9XXL9"/>
<feature type="domain" description="Zn(2)-C6 fungal-type" evidence="5">
    <location>
        <begin position="9"/>
        <end position="37"/>
    </location>
</feature>
<dbReference type="Pfam" id="PF11951">
    <property type="entry name" value="Fungal_trans_2"/>
    <property type="match status" value="1"/>
</dbReference>
<evidence type="ECO:0000256" key="3">
    <source>
        <dbReference type="ARBA" id="ARBA00023163"/>
    </source>
</evidence>
<gene>
    <name evidence="6" type="ORF">A1O3_05643</name>
</gene>
<dbReference type="Gene3D" id="4.10.240.10">
    <property type="entry name" value="Zn(2)-C6 fungal-type DNA-binding domain"/>
    <property type="match status" value="1"/>
</dbReference>
<dbReference type="InterPro" id="IPR053178">
    <property type="entry name" value="Osmoadaptation_assoc"/>
</dbReference>
<dbReference type="PANTHER" id="PTHR38111">
    <property type="entry name" value="ZN(2)-C6 FUNGAL-TYPE DOMAIN-CONTAINING PROTEIN-RELATED"/>
    <property type="match status" value="1"/>
</dbReference>
<comment type="caution">
    <text evidence="6">The sequence shown here is derived from an EMBL/GenBank/DDBJ whole genome shotgun (WGS) entry which is preliminary data.</text>
</comment>
<keyword evidence="4" id="KW-0539">Nucleus</keyword>
<dbReference type="InterPro" id="IPR021858">
    <property type="entry name" value="Fun_TF"/>
</dbReference>
<dbReference type="SMART" id="SM00066">
    <property type="entry name" value="GAL4"/>
    <property type="match status" value="1"/>
</dbReference>
<evidence type="ECO:0000256" key="2">
    <source>
        <dbReference type="ARBA" id="ARBA00023125"/>
    </source>
</evidence>
<dbReference type="PROSITE" id="PS50048">
    <property type="entry name" value="ZN2_CY6_FUNGAL_2"/>
    <property type="match status" value="1"/>
</dbReference>
<evidence type="ECO:0000313" key="6">
    <source>
        <dbReference type="EMBL" id="EXJ84968.1"/>
    </source>
</evidence>
<dbReference type="GO" id="GO:0000981">
    <property type="term" value="F:DNA-binding transcription factor activity, RNA polymerase II-specific"/>
    <property type="evidence" value="ECO:0007669"/>
    <property type="project" value="InterPro"/>
</dbReference>
<dbReference type="Proteomes" id="UP000019478">
    <property type="component" value="Unassembled WGS sequence"/>
</dbReference>
<keyword evidence="3" id="KW-0804">Transcription</keyword>
<keyword evidence="2" id="KW-0238">DNA-binding</keyword>
<dbReference type="RefSeq" id="XP_007733953.1">
    <property type="nucleotide sequence ID" value="XM_007735763.1"/>
</dbReference>
<evidence type="ECO:0000256" key="1">
    <source>
        <dbReference type="ARBA" id="ARBA00023015"/>
    </source>
</evidence>
<dbReference type="HOGENOM" id="CLU_045868_0_0_1"/>
<dbReference type="GO" id="GO:0003677">
    <property type="term" value="F:DNA binding"/>
    <property type="evidence" value="ECO:0007669"/>
    <property type="project" value="UniProtKB-KW"/>
</dbReference>
<dbReference type="EMBL" id="AMGY01000004">
    <property type="protein sequence ID" value="EXJ84968.1"/>
    <property type="molecule type" value="Genomic_DNA"/>
</dbReference>